<keyword evidence="1" id="KW-0812">Transmembrane</keyword>
<dbReference type="GO" id="GO:0020037">
    <property type="term" value="F:heme binding"/>
    <property type="evidence" value="ECO:0007669"/>
    <property type="project" value="InterPro"/>
</dbReference>
<sequence length="146" mass="16378">MFSRVSISFAMTTQDFFDKGEKFPQTTIPCVLITLLLALCLFPWSIKKLRGSGKAKQLPGPRGLPLVGYLPFLSRNIHKTFMELTKIYGPIYKLPLGQRQCVIISSPNLAKEVVRDQDTIFANRNPTIAALAFSFGERILLSRLMG</sequence>
<dbReference type="PANTHER" id="PTHR47951">
    <property type="entry name" value="OS08G0547900 PROTEIN"/>
    <property type="match status" value="1"/>
</dbReference>
<proteinExistence type="predicted"/>
<dbReference type="AlphaFoldDB" id="S1SME8"/>
<dbReference type="PANTHER" id="PTHR47951:SF8">
    <property type="entry name" value="CYTOCHROME P450 93A2-LIKE"/>
    <property type="match status" value="1"/>
</dbReference>
<keyword evidence="1" id="KW-0472">Membrane</keyword>
<dbReference type="GO" id="GO:0004497">
    <property type="term" value="F:monooxygenase activity"/>
    <property type="evidence" value="ECO:0007669"/>
    <property type="project" value="InterPro"/>
</dbReference>
<dbReference type="EMBL" id="KE133043">
    <property type="protein sequence ID" value="EOY20334.1"/>
    <property type="molecule type" value="Genomic_DNA"/>
</dbReference>
<accession>S1SME8</accession>
<dbReference type="eggNOG" id="KOG0156">
    <property type="taxonomic scope" value="Eukaryota"/>
</dbReference>
<dbReference type="GO" id="GO:0016705">
    <property type="term" value="F:oxidoreductase activity, acting on paired donors, with incorporation or reduction of molecular oxygen"/>
    <property type="evidence" value="ECO:0007669"/>
    <property type="project" value="InterPro"/>
</dbReference>
<gene>
    <name evidence="2" type="ORF">TCM_046224</name>
</gene>
<evidence type="ECO:0000313" key="2">
    <source>
        <dbReference type="EMBL" id="EOY20334.1"/>
    </source>
</evidence>
<dbReference type="InParanoid" id="S1SME8"/>
<dbReference type="Pfam" id="PF00067">
    <property type="entry name" value="p450"/>
    <property type="match status" value="1"/>
</dbReference>
<protein>
    <submittedName>
        <fullName evidence="2">Cytochrome P450, putative</fullName>
    </submittedName>
</protein>
<dbReference type="Proteomes" id="UP000026915">
    <property type="component" value="Unassembled WGS sequence"/>
</dbReference>
<reference evidence="2 3" key="1">
    <citation type="journal article" date="2013" name="Genome Biol.">
        <title>The genome sequence of the most widely cultivated cacao type and its use to identify candidate genes regulating pod color.</title>
        <authorList>
            <person name="Motamayor J.C."/>
            <person name="Mockaitis K."/>
            <person name="Schmutz J."/>
            <person name="Haiminen N."/>
            <person name="Iii D.L."/>
            <person name="Cornejo O."/>
            <person name="Findley S.D."/>
            <person name="Zheng P."/>
            <person name="Utro F."/>
            <person name="Royaert S."/>
            <person name="Saski C."/>
            <person name="Jenkins J."/>
            <person name="Podicheti R."/>
            <person name="Zhao M."/>
            <person name="Scheffler B.E."/>
            <person name="Stack J.C."/>
            <person name="Feltus F.A."/>
            <person name="Mustiga G.M."/>
            <person name="Amores F."/>
            <person name="Phillips W."/>
            <person name="Marelli J.P."/>
            <person name="May G.D."/>
            <person name="Shapiro H."/>
            <person name="Ma J."/>
            <person name="Bustamante C.D."/>
            <person name="Schnell R.J."/>
            <person name="Main D."/>
            <person name="Gilbert D."/>
            <person name="Parida L."/>
            <person name="Kuhn D.N."/>
        </authorList>
    </citation>
    <scope>NUCLEOTIDE SEQUENCE [LARGE SCALE GENOMIC DNA]</scope>
    <source>
        <strain evidence="3">cv. Matina 1-6</strain>
    </source>
</reference>
<evidence type="ECO:0000313" key="3">
    <source>
        <dbReference type="Proteomes" id="UP000026915"/>
    </source>
</evidence>
<dbReference type="OMA" id="VVHDHDI"/>
<dbReference type="InterPro" id="IPR001128">
    <property type="entry name" value="Cyt_P450"/>
</dbReference>
<keyword evidence="1" id="KW-1133">Transmembrane helix</keyword>
<dbReference type="HOGENOM" id="CLU_1780810_0_0_1"/>
<dbReference type="Gramene" id="EOY20334">
    <property type="protein sequence ID" value="EOY20334"/>
    <property type="gene ID" value="TCM_046224"/>
</dbReference>
<dbReference type="InterPro" id="IPR036396">
    <property type="entry name" value="Cyt_P450_sf"/>
</dbReference>
<dbReference type="Gene3D" id="1.10.630.10">
    <property type="entry name" value="Cytochrome P450"/>
    <property type="match status" value="1"/>
</dbReference>
<evidence type="ECO:0000256" key="1">
    <source>
        <dbReference type="SAM" id="Phobius"/>
    </source>
</evidence>
<feature type="transmembrane region" description="Helical" evidence="1">
    <location>
        <begin position="26"/>
        <end position="46"/>
    </location>
</feature>
<name>S1SME8_THECC</name>
<keyword evidence="3" id="KW-1185">Reference proteome</keyword>
<dbReference type="GO" id="GO:0005506">
    <property type="term" value="F:iron ion binding"/>
    <property type="evidence" value="ECO:0007669"/>
    <property type="project" value="InterPro"/>
</dbReference>
<dbReference type="InterPro" id="IPR002401">
    <property type="entry name" value="Cyt_P450_E_grp-I"/>
</dbReference>
<dbReference type="SUPFAM" id="SSF48264">
    <property type="entry name" value="Cytochrome P450"/>
    <property type="match status" value="1"/>
</dbReference>
<dbReference type="PRINTS" id="PR00463">
    <property type="entry name" value="EP450I"/>
</dbReference>
<organism evidence="2 3">
    <name type="scientific">Theobroma cacao</name>
    <name type="common">Cacao</name>
    <name type="synonym">Cocoa</name>
    <dbReference type="NCBI Taxonomy" id="3641"/>
    <lineage>
        <taxon>Eukaryota</taxon>
        <taxon>Viridiplantae</taxon>
        <taxon>Streptophyta</taxon>
        <taxon>Embryophyta</taxon>
        <taxon>Tracheophyta</taxon>
        <taxon>Spermatophyta</taxon>
        <taxon>Magnoliopsida</taxon>
        <taxon>eudicotyledons</taxon>
        <taxon>Gunneridae</taxon>
        <taxon>Pentapetalae</taxon>
        <taxon>rosids</taxon>
        <taxon>malvids</taxon>
        <taxon>Malvales</taxon>
        <taxon>Malvaceae</taxon>
        <taxon>Byttnerioideae</taxon>
        <taxon>Theobroma</taxon>
    </lineage>
</organism>